<sequence>MSAQQKRSISERTAENAAVQVVGTFATLGAVAAERELVNVTAKLKENTHLLYGVSAIIEDPYSRELVADANMVQALVRLAKDGNLRGLLLGVRPDAAALTVAKPAARGRKLRSSAKRMKHLYMADYMEAVVLNALRRLNKHDLFNADQSGNMPAAVSNTDPLKVLCCALDCDLEMLLPHTYLQDQKGILLDDLTDILVIRGESRGEKLKDMDLAMFTKSAGWYSKDDEKKLIHCSINTGKVVSFDFATACEVDDRFSLSANALCQVGNTKLQLPLKSQFEDAGIDFKVVDNKPWELKGMPHATLAPPESDAVSSGGKTTTGGASTAAKRQKLGTADAIGGAL</sequence>
<evidence type="ECO:0000256" key="1">
    <source>
        <dbReference type="SAM" id="MobiDB-lite"/>
    </source>
</evidence>
<feature type="compositionally biased region" description="Low complexity" evidence="1">
    <location>
        <begin position="313"/>
        <end position="327"/>
    </location>
</feature>
<dbReference type="Proteomes" id="UP001189429">
    <property type="component" value="Unassembled WGS sequence"/>
</dbReference>
<reference evidence="2" key="1">
    <citation type="submission" date="2023-10" db="EMBL/GenBank/DDBJ databases">
        <authorList>
            <person name="Chen Y."/>
            <person name="Shah S."/>
            <person name="Dougan E. K."/>
            <person name="Thang M."/>
            <person name="Chan C."/>
        </authorList>
    </citation>
    <scope>NUCLEOTIDE SEQUENCE [LARGE SCALE GENOMIC DNA]</scope>
</reference>
<organism evidence="2 3">
    <name type="scientific">Prorocentrum cordatum</name>
    <dbReference type="NCBI Taxonomy" id="2364126"/>
    <lineage>
        <taxon>Eukaryota</taxon>
        <taxon>Sar</taxon>
        <taxon>Alveolata</taxon>
        <taxon>Dinophyceae</taxon>
        <taxon>Prorocentrales</taxon>
        <taxon>Prorocentraceae</taxon>
        <taxon>Prorocentrum</taxon>
    </lineage>
</organism>
<keyword evidence="3" id="KW-1185">Reference proteome</keyword>
<accession>A0ABN9WUQ4</accession>
<feature type="non-terminal residue" evidence="2">
    <location>
        <position position="342"/>
    </location>
</feature>
<evidence type="ECO:0000313" key="2">
    <source>
        <dbReference type="EMBL" id="CAK0889060.1"/>
    </source>
</evidence>
<name>A0ABN9WUQ4_9DINO</name>
<evidence type="ECO:0000313" key="3">
    <source>
        <dbReference type="Proteomes" id="UP001189429"/>
    </source>
</evidence>
<dbReference type="EMBL" id="CAUYUJ010019168">
    <property type="protein sequence ID" value="CAK0889060.1"/>
    <property type="molecule type" value="Genomic_DNA"/>
</dbReference>
<protein>
    <submittedName>
        <fullName evidence="2">Uncharacterized protein</fullName>
    </submittedName>
</protein>
<gene>
    <name evidence="2" type="ORF">PCOR1329_LOCUS69713</name>
</gene>
<comment type="caution">
    <text evidence="2">The sequence shown here is derived from an EMBL/GenBank/DDBJ whole genome shotgun (WGS) entry which is preliminary data.</text>
</comment>
<feature type="region of interest" description="Disordered" evidence="1">
    <location>
        <begin position="299"/>
        <end position="342"/>
    </location>
</feature>
<proteinExistence type="predicted"/>